<dbReference type="EMBL" id="ML978988">
    <property type="protein sequence ID" value="KAF1924976.1"/>
    <property type="molecule type" value="Genomic_DNA"/>
</dbReference>
<dbReference type="OrthoDB" id="20872at2759"/>
<protein>
    <recommendedName>
        <fullName evidence="3">NB-ARC domain-containing protein</fullName>
    </recommendedName>
</protein>
<keyword evidence="2" id="KW-1185">Reference proteome</keyword>
<sequence>KTQIANEYVHRLAEKQDGKEAEQRSSIFWIYANTQARVEHSFKHIAQELNLVANKDLGIDVIPIVRDWMQNEHTGPWVLVIDNADDENVFFSP</sequence>
<dbReference type="GeneID" id="54346849"/>
<feature type="non-terminal residue" evidence="1">
    <location>
        <position position="1"/>
    </location>
</feature>
<dbReference type="Gene3D" id="3.40.50.300">
    <property type="entry name" value="P-loop containing nucleotide triphosphate hydrolases"/>
    <property type="match status" value="1"/>
</dbReference>
<gene>
    <name evidence="1" type="ORF">M421DRAFT_31073</name>
</gene>
<dbReference type="RefSeq" id="XP_033445228.1">
    <property type="nucleotide sequence ID" value="XM_033589202.1"/>
</dbReference>
<dbReference type="AlphaFoldDB" id="A0A6A5REM6"/>
<proteinExistence type="predicted"/>
<dbReference type="InterPro" id="IPR027417">
    <property type="entry name" value="P-loop_NTPase"/>
</dbReference>
<reference evidence="1" key="1">
    <citation type="journal article" date="2020" name="Stud. Mycol.">
        <title>101 Dothideomycetes genomes: a test case for predicting lifestyles and emergence of pathogens.</title>
        <authorList>
            <person name="Haridas S."/>
            <person name="Albert R."/>
            <person name="Binder M."/>
            <person name="Bloem J."/>
            <person name="Labutti K."/>
            <person name="Salamov A."/>
            <person name="Andreopoulos B."/>
            <person name="Baker S."/>
            <person name="Barry K."/>
            <person name="Bills G."/>
            <person name="Bluhm B."/>
            <person name="Cannon C."/>
            <person name="Castanera R."/>
            <person name="Culley D."/>
            <person name="Daum C."/>
            <person name="Ezra D."/>
            <person name="Gonzalez J."/>
            <person name="Henrissat B."/>
            <person name="Kuo A."/>
            <person name="Liang C."/>
            <person name="Lipzen A."/>
            <person name="Lutzoni F."/>
            <person name="Magnuson J."/>
            <person name="Mondo S."/>
            <person name="Nolan M."/>
            <person name="Ohm R."/>
            <person name="Pangilinan J."/>
            <person name="Park H.-J."/>
            <person name="Ramirez L."/>
            <person name="Alfaro M."/>
            <person name="Sun H."/>
            <person name="Tritt A."/>
            <person name="Yoshinaga Y."/>
            <person name="Zwiers L.-H."/>
            <person name="Turgeon B."/>
            <person name="Goodwin S."/>
            <person name="Spatafora J."/>
            <person name="Crous P."/>
            <person name="Grigoriev I."/>
        </authorList>
    </citation>
    <scope>NUCLEOTIDE SEQUENCE</scope>
    <source>
        <strain evidence="1">CBS 183.55</strain>
    </source>
</reference>
<evidence type="ECO:0000313" key="2">
    <source>
        <dbReference type="Proteomes" id="UP000800082"/>
    </source>
</evidence>
<organism evidence="1 2">
    <name type="scientific">Didymella exigua CBS 183.55</name>
    <dbReference type="NCBI Taxonomy" id="1150837"/>
    <lineage>
        <taxon>Eukaryota</taxon>
        <taxon>Fungi</taxon>
        <taxon>Dikarya</taxon>
        <taxon>Ascomycota</taxon>
        <taxon>Pezizomycotina</taxon>
        <taxon>Dothideomycetes</taxon>
        <taxon>Pleosporomycetidae</taxon>
        <taxon>Pleosporales</taxon>
        <taxon>Pleosporineae</taxon>
        <taxon>Didymellaceae</taxon>
        <taxon>Didymella</taxon>
    </lineage>
</organism>
<dbReference type="Proteomes" id="UP000800082">
    <property type="component" value="Unassembled WGS sequence"/>
</dbReference>
<evidence type="ECO:0000313" key="1">
    <source>
        <dbReference type="EMBL" id="KAF1924976.1"/>
    </source>
</evidence>
<accession>A0A6A5REM6</accession>
<feature type="non-terminal residue" evidence="1">
    <location>
        <position position="93"/>
    </location>
</feature>
<name>A0A6A5REM6_9PLEO</name>
<evidence type="ECO:0008006" key="3">
    <source>
        <dbReference type="Google" id="ProtNLM"/>
    </source>
</evidence>